<dbReference type="NCBIfam" id="TIGR01079">
    <property type="entry name" value="rplX_bact"/>
    <property type="match status" value="1"/>
</dbReference>
<comment type="function">
    <text evidence="5">One of two assembly initiator proteins, it binds directly to the 5'-end of the 23S rRNA, where it nucleates assembly of the 50S subunit.</text>
</comment>
<keyword evidence="2 5" id="KW-0689">Ribosomal protein</keyword>
<dbReference type="GO" id="GO:1990904">
    <property type="term" value="C:ribonucleoprotein complex"/>
    <property type="evidence" value="ECO:0007669"/>
    <property type="project" value="UniProtKB-KW"/>
</dbReference>
<dbReference type="InterPro" id="IPR041988">
    <property type="entry name" value="Ribosomal_uL24_KOW"/>
</dbReference>
<dbReference type="GO" id="GO:0006412">
    <property type="term" value="P:translation"/>
    <property type="evidence" value="ECO:0007669"/>
    <property type="project" value="UniProtKB-UniRule"/>
</dbReference>
<sequence>MSRIKTHVKKGDNVVVISGAHKGAQGTIIEVQPAKNRVLVEGVRMIKKTVKPSQERPNGGIVEQEGPIHISNVKVAETKAKTTKKKVAKK</sequence>
<dbReference type="HAMAP" id="MF_01326_B">
    <property type="entry name" value="Ribosomal_uL24_B"/>
    <property type="match status" value="1"/>
</dbReference>
<dbReference type="PANTHER" id="PTHR12903">
    <property type="entry name" value="MITOCHONDRIAL RIBOSOMAL PROTEIN L24"/>
    <property type="match status" value="1"/>
</dbReference>
<dbReference type="OrthoDB" id="9807419at2"/>
<dbReference type="InterPro" id="IPR005825">
    <property type="entry name" value="Ribosomal_uL24_CS"/>
</dbReference>
<dbReference type="PROSITE" id="PS01108">
    <property type="entry name" value="RIBOSOMAL_L24"/>
    <property type="match status" value="1"/>
</dbReference>
<evidence type="ECO:0000256" key="6">
    <source>
        <dbReference type="RuleBase" id="RU003477"/>
    </source>
</evidence>
<dbReference type="Proteomes" id="UP000190774">
    <property type="component" value="Unassembled WGS sequence"/>
</dbReference>
<keyword evidence="5" id="KW-0694">RNA-binding</keyword>
<gene>
    <name evidence="5" type="primary">rplX</name>
    <name evidence="8" type="ORF">SAMN02745166_04432</name>
</gene>
<evidence type="ECO:0000256" key="4">
    <source>
        <dbReference type="ARBA" id="ARBA00035206"/>
    </source>
</evidence>
<dbReference type="InterPro" id="IPR008991">
    <property type="entry name" value="Translation_prot_SH3-like_sf"/>
</dbReference>
<evidence type="ECO:0000256" key="5">
    <source>
        <dbReference type="HAMAP-Rule" id="MF_01326"/>
    </source>
</evidence>
<evidence type="ECO:0000256" key="2">
    <source>
        <dbReference type="ARBA" id="ARBA00022980"/>
    </source>
</evidence>
<reference evidence="9" key="1">
    <citation type="submission" date="2017-02" db="EMBL/GenBank/DDBJ databases">
        <authorList>
            <person name="Varghese N."/>
            <person name="Submissions S."/>
        </authorList>
    </citation>
    <scope>NUCLEOTIDE SEQUENCE [LARGE SCALE GENOMIC DNA]</scope>
    <source>
        <strain evidence="9">ATCC 700200</strain>
    </source>
</reference>
<evidence type="ECO:0000313" key="9">
    <source>
        <dbReference type="Proteomes" id="UP000190774"/>
    </source>
</evidence>
<dbReference type="GO" id="GO:0003735">
    <property type="term" value="F:structural constituent of ribosome"/>
    <property type="evidence" value="ECO:0007669"/>
    <property type="project" value="InterPro"/>
</dbReference>
<dbReference type="Gene3D" id="2.30.30.30">
    <property type="match status" value="1"/>
</dbReference>
<dbReference type="Pfam" id="PF17136">
    <property type="entry name" value="ribosomal_L24"/>
    <property type="match status" value="1"/>
</dbReference>
<dbReference type="AlphaFoldDB" id="A0A1T4YWW8"/>
<evidence type="ECO:0000259" key="7">
    <source>
        <dbReference type="SMART" id="SM00739"/>
    </source>
</evidence>
<dbReference type="InterPro" id="IPR057264">
    <property type="entry name" value="Ribosomal_uL24_C"/>
</dbReference>
<name>A0A1T4YWW8_9BACT</name>
<organism evidence="8 9">
    <name type="scientific">Prosthecobacter debontii</name>
    <dbReference type="NCBI Taxonomy" id="48467"/>
    <lineage>
        <taxon>Bacteria</taxon>
        <taxon>Pseudomonadati</taxon>
        <taxon>Verrucomicrobiota</taxon>
        <taxon>Verrucomicrobiia</taxon>
        <taxon>Verrucomicrobiales</taxon>
        <taxon>Verrucomicrobiaceae</taxon>
        <taxon>Prosthecobacter</taxon>
    </lineage>
</organism>
<evidence type="ECO:0000256" key="1">
    <source>
        <dbReference type="ARBA" id="ARBA00010618"/>
    </source>
</evidence>
<proteinExistence type="inferred from homology"/>
<dbReference type="SMART" id="SM00739">
    <property type="entry name" value="KOW"/>
    <property type="match status" value="1"/>
</dbReference>
<dbReference type="InterPro" id="IPR014722">
    <property type="entry name" value="Rib_uL2_dom2"/>
</dbReference>
<comment type="subunit">
    <text evidence="5">Part of the 50S ribosomal subunit.</text>
</comment>
<dbReference type="EMBL" id="FUYE01000020">
    <property type="protein sequence ID" value="SKB06262.1"/>
    <property type="molecule type" value="Genomic_DNA"/>
</dbReference>
<dbReference type="InterPro" id="IPR003256">
    <property type="entry name" value="Ribosomal_uL24"/>
</dbReference>
<comment type="function">
    <text evidence="5">One of the proteins that surrounds the polypeptide exit tunnel on the outside of the subunit.</text>
</comment>
<protein>
    <recommendedName>
        <fullName evidence="4 5">Large ribosomal subunit protein uL24</fullName>
    </recommendedName>
</protein>
<dbReference type="SUPFAM" id="SSF50104">
    <property type="entry name" value="Translation proteins SH3-like domain"/>
    <property type="match status" value="1"/>
</dbReference>
<accession>A0A1T4YWW8</accession>
<dbReference type="CDD" id="cd06089">
    <property type="entry name" value="KOW_RPL26"/>
    <property type="match status" value="1"/>
</dbReference>
<keyword evidence="5" id="KW-0699">rRNA-binding</keyword>
<dbReference type="GO" id="GO:0005840">
    <property type="term" value="C:ribosome"/>
    <property type="evidence" value="ECO:0007669"/>
    <property type="project" value="UniProtKB-KW"/>
</dbReference>
<dbReference type="InterPro" id="IPR005824">
    <property type="entry name" value="KOW"/>
</dbReference>
<evidence type="ECO:0000313" key="8">
    <source>
        <dbReference type="EMBL" id="SKB06262.1"/>
    </source>
</evidence>
<feature type="domain" description="KOW" evidence="7">
    <location>
        <begin position="7"/>
        <end position="34"/>
    </location>
</feature>
<keyword evidence="3 5" id="KW-0687">Ribonucleoprotein</keyword>
<dbReference type="Pfam" id="PF00467">
    <property type="entry name" value="KOW"/>
    <property type="match status" value="1"/>
</dbReference>
<dbReference type="RefSeq" id="WP_078815568.1">
    <property type="nucleotide sequence ID" value="NZ_FUYE01000020.1"/>
</dbReference>
<comment type="similarity">
    <text evidence="1 5 6">Belongs to the universal ribosomal protein uL24 family.</text>
</comment>
<evidence type="ECO:0000256" key="3">
    <source>
        <dbReference type="ARBA" id="ARBA00023274"/>
    </source>
</evidence>
<dbReference type="GO" id="GO:0019843">
    <property type="term" value="F:rRNA binding"/>
    <property type="evidence" value="ECO:0007669"/>
    <property type="project" value="UniProtKB-UniRule"/>
</dbReference>
<dbReference type="STRING" id="48467.SAMN02745166_04432"/>
<keyword evidence="9" id="KW-1185">Reference proteome</keyword>